<reference evidence="3" key="1">
    <citation type="journal article" date="2019" name="Int. J. Syst. Evol. Microbiol.">
        <title>The Global Catalogue of Microorganisms (GCM) 10K type strain sequencing project: providing services to taxonomists for standard genome sequencing and annotation.</title>
        <authorList>
            <consortium name="The Broad Institute Genomics Platform"/>
            <consortium name="The Broad Institute Genome Sequencing Center for Infectious Disease"/>
            <person name="Wu L."/>
            <person name="Ma J."/>
        </authorList>
    </citation>
    <scope>NUCLEOTIDE SEQUENCE [LARGE SCALE GENOMIC DNA]</scope>
    <source>
        <strain evidence="3">JCM 17250</strain>
    </source>
</reference>
<proteinExistence type="predicted"/>
<dbReference type="Pfam" id="PF01636">
    <property type="entry name" value="APH"/>
    <property type="match status" value="1"/>
</dbReference>
<accession>A0ABP7VGT1</accession>
<dbReference type="RefSeq" id="WP_344911248.1">
    <property type="nucleotide sequence ID" value="NZ_BAABDL010000059.1"/>
</dbReference>
<comment type="caution">
    <text evidence="2">The sequence shown here is derived from an EMBL/GenBank/DDBJ whole genome shotgun (WGS) entry which is preliminary data.</text>
</comment>
<name>A0ABP7VGT1_9BACI</name>
<dbReference type="Gene3D" id="3.90.1200.10">
    <property type="match status" value="1"/>
</dbReference>
<gene>
    <name evidence="2" type="ORF">GCM10022410_11520</name>
</gene>
<sequence length="250" mass="29206">MEKQILAERPDKIVYRQGDKVFKKFGPSFSRSDILNEALNQVRIEETGLNIPHLHEVCLLDDERMIVMDYIEGKTLKELMDENPDKMDEYLELFVDLQLEIHQKRSPLLNEMHAKMRRKIRETELNATIRYELDTRLAGMPKHRKVCHGDFNPSNIIITEDGTPYVLDWSHVTQGNGSHDVSRTYLGFCLQGQIDLAEKYRDLYAKKTDTALQYILKWMPIVAAEQLANDGADEEERDFLMGWIDVVEYE</sequence>
<protein>
    <submittedName>
        <fullName evidence="2">Aminoglycoside phosphotransferase family protein</fullName>
    </submittedName>
</protein>
<evidence type="ECO:0000313" key="2">
    <source>
        <dbReference type="EMBL" id="GAA4066888.1"/>
    </source>
</evidence>
<keyword evidence="3" id="KW-1185">Reference proteome</keyword>
<dbReference type="InterPro" id="IPR011009">
    <property type="entry name" value="Kinase-like_dom_sf"/>
</dbReference>
<dbReference type="EMBL" id="BAABDL010000059">
    <property type="protein sequence ID" value="GAA4066888.1"/>
    <property type="molecule type" value="Genomic_DNA"/>
</dbReference>
<dbReference type="Proteomes" id="UP001501734">
    <property type="component" value="Unassembled WGS sequence"/>
</dbReference>
<feature type="domain" description="Aminoglycoside phosphotransferase" evidence="1">
    <location>
        <begin position="20"/>
        <end position="205"/>
    </location>
</feature>
<dbReference type="PANTHER" id="PTHR21310">
    <property type="entry name" value="AMINOGLYCOSIDE PHOSPHOTRANSFERASE-RELATED-RELATED"/>
    <property type="match status" value="1"/>
</dbReference>
<dbReference type="SUPFAM" id="SSF56112">
    <property type="entry name" value="Protein kinase-like (PK-like)"/>
    <property type="match status" value="1"/>
</dbReference>
<dbReference type="InterPro" id="IPR051678">
    <property type="entry name" value="AGP_Transferase"/>
</dbReference>
<dbReference type="InterPro" id="IPR002575">
    <property type="entry name" value="Aminoglycoside_PTrfase"/>
</dbReference>
<organism evidence="2 3">
    <name type="scientific">Amphibacillus indicireducens</name>
    <dbReference type="NCBI Taxonomy" id="1076330"/>
    <lineage>
        <taxon>Bacteria</taxon>
        <taxon>Bacillati</taxon>
        <taxon>Bacillota</taxon>
        <taxon>Bacilli</taxon>
        <taxon>Bacillales</taxon>
        <taxon>Bacillaceae</taxon>
        <taxon>Amphibacillus</taxon>
    </lineage>
</organism>
<evidence type="ECO:0000313" key="3">
    <source>
        <dbReference type="Proteomes" id="UP001501734"/>
    </source>
</evidence>
<evidence type="ECO:0000259" key="1">
    <source>
        <dbReference type="Pfam" id="PF01636"/>
    </source>
</evidence>